<sequence>MHDNTQRRQQRPRHYKSHTTWQRHVTRMGGDDDNAECQWMFRLDCSPARPPMNAHETTARERKQMPSRRRRRHDPTTHERPPTTTTAHEHPRHDNERPCMTTKTHERNANANAKTNETATHPHGRQYSPPPTTDDDARPCTEDSARVNGNGQQRAQSFHVDSMWNPYGFHP</sequence>
<feature type="region of interest" description="Disordered" evidence="1">
    <location>
        <begin position="1"/>
        <end position="32"/>
    </location>
</feature>
<feature type="compositionally biased region" description="Basic residues" evidence="1">
    <location>
        <begin position="8"/>
        <end position="17"/>
    </location>
</feature>
<evidence type="ECO:0000313" key="2">
    <source>
        <dbReference type="EMBL" id="EDR01887.1"/>
    </source>
</evidence>
<feature type="compositionally biased region" description="Basic and acidic residues" evidence="1">
    <location>
        <begin position="74"/>
        <end position="108"/>
    </location>
</feature>
<evidence type="ECO:0000256" key="1">
    <source>
        <dbReference type="SAM" id="MobiDB-lite"/>
    </source>
</evidence>
<dbReference type="AlphaFoldDB" id="B0DU55"/>
<feature type="compositionally biased region" description="Low complexity" evidence="1">
    <location>
        <begin position="109"/>
        <end position="119"/>
    </location>
</feature>
<accession>B0DU55</accession>
<dbReference type="RefSeq" id="XP_001887497.1">
    <property type="nucleotide sequence ID" value="XM_001887462.1"/>
</dbReference>
<evidence type="ECO:0000313" key="3">
    <source>
        <dbReference type="Proteomes" id="UP000001194"/>
    </source>
</evidence>
<gene>
    <name evidence="2" type="ORF">LACBIDRAFT_332883</name>
</gene>
<feature type="compositionally biased region" description="Polar residues" evidence="1">
    <location>
        <begin position="147"/>
        <end position="156"/>
    </location>
</feature>
<dbReference type="GeneID" id="6083109"/>
<name>B0DU55_LACBS</name>
<reference evidence="2 3" key="1">
    <citation type="journal article" date="2008" name="Nature">
        <title>The genome of Laccaria bicolor provides insights into mycorrhizal symbiosis.</title>
        <authorList>
            <person name="Martin F."/>
            <person name="Aerts A."/>
            <person name="Ahren D."/>
            <person name="Brun A."/>
            <person name="Danchin E.G.J."/>
            <person name="Duchaussoy F."/>
            <person name="Gibon J."/>
            <person name="Kohler A."/>
            <person name="Lindquist E."/>
            <person name="Pereda V."/>
            <person name="Salamov A."/>
            <person name="Shapiro H.J."/>
            <person name="Wuyts J."/>
            <person name="Blaudez D."/>
            <person name="Buee M."/>
            <person name="Brokstein P."/>
            <person name="Canbaeck B."/>
            <person name="Cohen D."/>
            <person name="Courty P.E."/>
            <person name="Coutinho P.M."/>
            <person name="Delaruelle C."/>
            <person name="Detter J.C."/>
            <person name="Deveau A."/>
            <person name="DiFazio S."/>
            <person name="Duplessis S."/>
            <person name="Fraissinet-Tachet L."/>
            <person name="Lucic E."/>
            <person name="Frey-Klett P."/>
            <person name="Fourrey C."/>
            <person name="Feussner I."/>
            <person name="Gay G."/>
            <person name="Grimwood J."/>
            <person name="Hoegger P.J."/>
            <person name="Jain P."/>
            <person name="Kilaru S."/>
            <person name="Labbe J."/>
            <person name="Lin Y.C."/>
            <person name="Legue V."/>
            <person name="Le Tacon F."/>
            <person name="Marmeisse R."/>
            <person name="Melayah D."/>
            <person name="Montanini B."/>
            <person name="Muratet M."/>
            <person name="Nehls U."/>
            <person name="Niculita-Hirzel H."/>
            <person name="Oudot-Le Secq M.P."/>
            <person name="Peter M."/>
            <person name="Quesneville H."/>
            <person name="Rajashekar B."/>
            <person name="Reich M."/>
            <person name="Rouhier N."/>
            <person name="Schmutz J."/>
            <person name="Yin T."/>
            <person name="Chalot M."/>
            <person name="Henrissat B."/>
            <person name="Kuees U."/>
            <person name="Lucas S."/>
            <person name="Van de Peer Y."/>
            <person name="Podila G.K."/>
            <person name="Polle A."/>
            <person name="Pukkila P.J."/>
            <person name="Richardson P.M."/>
            <person name="Rouze P."/>
            <person name="Sanders I.R."/>
            <person name="Stajich J.E."/>
            <person name="Tunlid A."/>
            <person name="Tuskan G."/>
            <person name="Grigoriev I.V."/>
        </authorList>
    </citation>
    <scope>NUCLEOTIDE SEQUENCE [LARGE SCALE GENOMIC DNA]</scope>
    <source>
        <strain evidence="3">S238N-H82 / ATCC MYA-4686</strain>
    </source>
</reference>
<proteinExistence type="predicted"/>
<feature type="compositionally biased region" description="Basic and acidic residues" evidence="1">
    <location>
        <begin position="135"/>
        <end position="145"/>
    </location>
</feature>
<dbReference type="InParanoid" id="B0DU55"/>
<dbReference type="EMBL" id="DS547135">
    <property type="protein sequence ID" value="EDR01887.1"/>
    <property type="molecule type" value="Genomic_DNA"/>
</dbReference>
<dbReference type="HOGENOM" id="CLU_1635690_0_0_1"/>
<dbReference type="KEGG" id="lbc:LACBIDRAFT_332883"/>
<feature type="region of interest" description="Disordered" evidence="1">
    <location>
        <begin position="46"/>
        <end position="159"/>
    </location>
</feature>
<protein>
    <submittedName>
        <fullName evidence="2">Predicted protein</fullName>
    </submittedName>
</protein>
<organism evidence="3">
    <name type="scientific">Laccaria bicolor (strain S238N-H82 / ATCC MYA-4686)</name>
    <name type="common">Bicoloured deceiver</name>
    <name type="synonym">Laccaria laccata var. bicolor</name>
    <dbReference type="NCBI Taxonomy" id="486041"/>
    <lineage>
        <taxon>Eukaryota</taxon>
        <taxon>Fungi</taxon>
        <taxon>Dikarya</taxon>
        <taxon>Basidiomycota</taxon>
        <taxon>Agaricomycotina</taxon>
        <taxon>Agaricomycetes</taxon>
        <taxon>Agaricomycetidae</taxon>
        <taxon>Agaricales</taxon>
        <taxon>Agaricineae</taxon>
        <taxon>Hydnangiaceae</taxon>
        <taxon>Laccaria</taxon>
    </lineage>
</organism>
<keyword evidence="3" id="KW-1185">Reference proteome</keyword>
<dbReference type="Proteomes" id="UP000001194">
    <property type="component" value="Unassembled WGS sequence"/>
</dbReference>